<sequence>MLQLETFNIYILLCVIAPIIGAFLLTFIFIFEKQIDSLEEEKRHLELEQDLQRANILQLNQQIQPHFFFNALNSLLSLARINRKEDLVAGIEALATFFKFKYNNHEVLIALKNEMQFVESYLNIQQLRFGHRLTIHKYIDQEALSVKIPPFIFQTIIENAFKHGFEKHAGPAELSIYIKKLDSVLQIEIKNTQSSDTARKQIEDELQQGYGLENVQKRLELIYGLENIIFSTISEEQLYTVTIHVPAYALDVNPS</sequence>
<dbReference type="GeneID" id="48275743"/>
<accession>A0A2S0JXN9</accession>
<dbReference type="Gene3D" id="3.30.565.10">
    <property type="entry name" value="Histidine kinase-like ATPase, C-terminal domain"/>
    <property type="match status" value="1"/>
</dbReference>
<evidence type="ECO:0000256" key="2">
    <source>
        <dbReference type="SAM" id="Phobius"/>
    </source>
</evidence>
<keyword evidence="2" id="KW-0472">Membrane</keyword>
<proteinExistence type="predicted"/>
<keyword evidence="2" id="KW-1133">Transmembrane helix</keyword>
<evidence type="ECO:0000313" key="5">
    <source>
        <dbReference type="EMBL" id="SUV18439.1"/>
    </source>
</evidence>
<evidence type="ECO:0000259" key="3">
    <source>
        <dbReference type="Pfam" id="PF06580"/>
    </source>
</evidence>
<dbReference type="Proteomes" id="UP000255295">
    <property type="component" value="Unassembled WGS sequence"/>
</dbReference>
<name>A0A2S0JXN9_LYSSH</name>
<keyword evidence="2" id="KW-0812">Transmembrane</keyword>
<evidence type="ECO:0000313" key="4">
    <source>
        <dbReference type="EMBL" id="AVK95818.1"/>
    </source>
</evidence>
<evidence type="ECO:0000313" key="7">
    <source>
        <dbReference type="Proteomes" id="UP000255295"/>
    </source>
</evidence>
<feature type="coiled-coil region" evidence="1">
    <location>
        <begin position="28"/>
        <end position="55"/>
    </location>
</feature>
<dbReference type="GO" id="GO:0000155">
    <property type="term" value="F:phosphorelay sensor kinase activity"/>
    <property type="evidence" value="ECO:0007669"/>
    <property type="project" value="InterPro"/>
</dbReference>
<dbReference type="GO" id="GO:0016020">
    <property type="term" value="C:membrane"/>
    <property type="evidence" value="ECO:0007669"/>
    <property type="project" value="InterPro"/>
</dbReference>
<evidence type="ECO:0000313" key="6">
    <source>
        <dbReference type="Proteomes" id="UP000238825"/>
    </source>
</evidence>
<dbReference type="EC" id="2.7.3.-" evidence="5"/>
<gene>
    <name evidence="5" type="primary">yehU_1</name>
    <name evidence="4" type="ORF">LS41612_05985</name>
    <name evidence="5" type="ORF">NCTC10338_03569</name>
</gene>
<dbReference type="PANTHER" id="PTHR34220:SF7">
    <property type="entry name" value="SENSOR HISTIDINE KINASE YPDA"/>
    <property type="match status" value="1"/>
</dbReference>
<feature type="domain" description="Signal transduction histidine kinase internal region" evidence="3">
    <location>
        <begin position="55"/>
        <end position="133"/>
    </location>
</feature>
<feature type="transmembrane region" description="Helical" evidence="2">
    <location>
        <begin position="7"/>
        <end position="31"/>
    </location>
</feature>
<dbReference type="InterPro" id="IPR036890">
    <property type="entry name" value="HATPase_C_sf"/>
</dbReference>
<reference evidence="5 7" key="2">
    <citation type="submission" date="2018-06" db="EMBL/GenBank/DDBJ databases">
        <authorList>
            <consortium name="Pathogen Informatics"/>
            <person name="Doyle S."/>
        </authorList>
    </citation>
    <scope>NUCLEOTIDE SEQUENCE [LARGE SCALE GENOMIC DNA]</scope>
    <source>
        <strain evidence="5 7">NCTC10338</strain>
    </source>
</reference>
<dbReference type="PANTHER" id="PTHR34220">
    <property type="entry name" value="SENSOR HISTIDINE KINASE YPDA"/>
    <property type="match status" value="1"/>
</dbReference>
<protein>
    <submittedName>
        <fullName evidence="4 5">Histidine kinase</fullName>
        <ecNumber evidence="5">2.7.13.3</ecNumber>
        <ecNumber evidence="5">2.7.3.-</ecNumber>
    </submittedName>
</protein>
<dbReference type="EC" id="2.7.13.3" evidence="5"/>
<dbReference type="SUPFAM" id="SSF55874">
    <property type="entry name" value="ATPase domain of HSP90 chaperone/DNA topoisomerase II/histidine kinase"/>
    <property type="match status" value="1"/>
</dbReference>
<dbReference type="EMBL" id="CP019980">
    <property type="protein sequence ID" value="AVK95818.1"/>
    <property type="molecule type" value="Genomic_DNA"/>
</dbReference>
<dbReference type="Proteomes" id="UP000238825">
    <property type="component" value="Chromosome"/>
</dbReference>
<keyword evidence="1" id="KW-0175">Coiled coil</keyword>
<dbReference type="InterPro" id="IPR010559">
    <property type="entry name" value="Sig_transdc_His_kin_internal"/>
</dbReference>
<keyword evidence="4" id="KW-0418">Kinase</keyword>
<evidence type="ECO:0000256" key="1">
    <source>
        <dbReference type="SAM" id="Coils"/>
    </source>
</evidence>
<dbReference type="AlphaFoldDB" id="A0A2S0JXN9"/>
<organism evidence="4 6">
    <name type="scientific">Lysinibacillus sphaericus</name>
    <name type="common">Bacillus sphaericus</name>
    <dbReference type="NCBI Taxonomy" id="1421"/>
    <lineage>
        <taxon>Bacteria</taxon>
        <taxon>Bacillati</taxon>
        <taxon>Bacillota</taxon>
        <taxon>Bacilli</taxon>
        <taxon>Bacillales</taxon>
        <taxon>Bacillaceae</taxon>
        <taxon>Lysinibacillus</taxon>
    </lineage>
</organism>
<dbReference type="RefSeq" id="WP_024363717.1">
    <property type="nucleotide sequence ID" value="NZ_BJNS01000002.1"/>
</dbReference>
<dbReference type="Pfam" id="PF06580">
    <property type="entry name" value="His_kinase"/>
    <property type="match status" value="1"/>
</dbReference>
<reference evidence="4 6" key="1">
    <citation type="submission" date="2017-03" db="EMBL/GenBank/DDBJ databases">
        <title>The whole genome sequencing and assembly of Lysinibacillus sphaericus DSM 28T strain.</title>
        <authorList>
            <person name="Lee Y.-J."/>
            <person name="Yi H."/>
            <person name="Bahn Y.-S."/>
            <person name="Kim J.F."/>
            <person name="Lee D.-W."/>
        </authorList>
    </citation>
    <scope>NUCLEOTIDE SEQUENCE [LARGE SCALE GENOMIC DNA]</scope>
    <source>
        <strain evidence="4 6">DSM 28</strain>
    </source>
</reference>
<dbReference type="EMBL" id="UFSZ01000001">
    <property type="protein sequence ID" value="SUV18439.1"/>
    <property type="molecule type" value="Genomic_DNA"/>
</dbReference>
<dbReference type="InterPro" id="IPR050640">
    <property type="entry name" value="Bact_2-comp_sensor_kinase"/>
</dbReference>
<keyword evidence="5" id="KW-0808">Transferase</keyword>